<dbReference type="InterPro" id="IPR015813">
    <property type="entry name" value="Pyrv/PenolPyrv_kinase-like_dom"/>
</dbReference>
<comment type="cofactor">
    <cofactor evidence="1">
        <name>Mg(2+)</name>
        <dbReference type="ChEBI" id="CHEBI:18420"/>
    </cofactor>
</comment>
<keyword evidence="6" id="KW-1185">Reference proteome</keyword>
<accession>A0AAV9WTU1</accession>
<organism evidence="5 6">
    <name type="scientific">Arthrobotrys musiformis</name>
    <dbReference type="NCBI Taxonomy" id="47236"/>
    <lineage>
        <taxon>Eukaryota</taxon>
        <taxon>Fungi</taxon>
        <taxon>Dikarya</taxon>
        <taxon>Ascomycota</taxon>
        <taxon>Pezizomycotina</taxon>
        <taxon>Orbiliomycetes</taxon>
        <taxon>Orbiliales</taxon>
        <taxon>Orbiliaceae</taxon>
        <taxon>Arthrobotrys</taxon>
    </lineage>
</organism>
<dbReference type="Pfam" id="PF03328">
    <property type="entry name" value="HpcH_HpaI"/>
    <property type="match status" value="1"/>
</dbReference>
<dbReference type="GO" id="GO:0000287">
    <property type="term" value="F:magnesium ion binding"/>
    <property type="evidence" value="ECO:0007669"/>
    <property type="project" value="TreeGrafter"/>
</dbReference>
<dbReference type="Proteomes" id="UP001370758">
    <property type="component" value="Unassembled WGS sequence"/>
</dbReference>
<proteinExistence type="predicted"/>
<comment type="caution">
    <text evidence="5">The sequence shown here is derived from an EMBL/GenBank/DDBJ whole genome shotgun (WGS) entry which is preliminary data.</text>
</comment>
<evidence type="ECO:0000256" key="3">
    <source>
        <dbReference type="ARBA" id="ARBA00022842"/>
    </source>
</evidence>
<dbReference type="PANTHER" id="PTHR32308:SF0">
    <property type="entry name" value="HPCH_HPAI ALDOLASE_CITRATE LYASE DOMAIN-CONTAINING PROTEIN"/>
    <property type="match status" value="1"/>
</dbReference>
<evidence type="ECO:0000313" key="6">
    <source>
        <dbReference type="Proteomes" id="UP001370758"/>
    </source>
</evidence>
<evidence type="ECO:0000256" key="1">
    <source>
        <dbReference type="ARBA" id="ARBA00001946"/>
    </source>
</evidence>
<dbReference type="InterPro" id="IPR040442">
    <property type="entry name" value="Pyrv_kinase-like_dom_sf"/>
</dbReference>
<evidence type="ECO:0000259" key="4">
    <source>
        <dbReference type="Pfam" id="PF03328"/>
    </source>
</evidence>
<reference evidence="5 6" key="1">
    <citation type="submission" date="2023-08" db="EMBL/GenBank/DDBJ databases">
        <authorList>
            <person name="Palmer J.M."/>
        </authorList>
    </citation>
    <scope>NUCLEOTIDE SEQUENCE [LARGE SCALE GENOMIC DNA]</scope>
    <source>
        <strain evidence="5 6">TWF481</strain>
    </source>
</reference>
<gene>
    <name evidence="5" type="ORF">TWF481_000602</name>
</gene>
<dbReference type="Gene3D" id="3.20.20.60">
    <property type="entry name" value="Phosphoenolpyruvate-binding domains"/>
    <property type="match status" value="1"/>
</dbReference>
<sequence>MNRCARPVVSLTTAMRNASRGTRMYAEGVPAENTKNAVRNAGTGSKKPKVYSKYNKKKEDDDLLPAKVEIKGHSLLRGARLRRSFLYVPAHKERFLEKALTSAADCIVFDLEDGVAPSERKQARENLKNLWKRLGTEGYRPGENRKAELCLRVNNEGWLGIKNWQKGPNKEVTAPSEELDQDLDLFAFPEVLKVPITVVVPKANTPYDLRHIREIIFNKQRKVIDRSRQIKRANVIPTIETAYAVLNLPLFSSHQKHFSALVFAAEDYCASMGIPRTKDRSNMLFARSSLVHIAKWTGTTPIDMVCQDFKNLDILKEECEEGVHLGFEGKQAIHPDQIETINKVFSPDPDEVEWARELLAAVEKNKADGAFEFDGKMVDRPVFRKAENILEKHKLIEAFEKDRFASAS</sequence>
<dbReference type="SUPFAM" id="SSF51621">
    <property type="entry name" value="Phosphoenolpyruvate/pyruvate domain"/>
    <property type="match status" value="1"/>
</dbReference>
<evidence type="ECO:0000256" key="2">
    <source>
        <dbReference type="ARBA" id="ARBA00022723"/>
    </source>
</evidence>
<evidence type="ECO:0000313" key="5">
    <source>
        <dbReference type="EMBL" id="KAK6511696.1"/>
    </source>
</evidence>
<protein>
    <recommendedName>
        <fullName evidence="4">HpcH/HpaI aldolase/citrate lyase domain-containing protein</fullName>
    </recommendedName>
</protein>
<keyword evidence="2" id="KW-0479">Metal-binding</keyword>
<dbReference type="PANTHER" id="PTHR32308">
    <property type="entry name" value="LYASE BETA SUBUNIT, PUTATIVE (AFU_ORTHOLOGUE AFUA_4G13030)-RELATED"/>
    <property type="match status" value="1"/>
</dbReference>
<dbReference type="AlphaFoldDB" id="A0AAV9WTU1"/>
<dbReference type="GO" id="GO:0003824">
    <property type="term" value="F:catalytic activity"/>
    <property type="evidence" value="ECO:0007669"/>
    <property type="project" value="InterPro"/>
</dbReference>
<feature type="domain" description="HpcH/HpaI aldolase/citrate lyase" evidence="4">
    <location>
        <begin position="83"/>
        <end position="335"/>
    </location>
</feature>
<dbReference type="InterPro" id="IPR005000">
    <property type="entry name" value="Aldolase/citrate-lyase_domain"/>
</dbReference>
<dbReference type="EMBL" id="JAVHJL010000001">
    <property type="protein sequence ID" value="KAK6511696.1"/>
    <property type="molecule type" value="Genomic_DNA"/>
</dbReference>
<keyword evidence="3" id="KW-0460">Magnesium</keyword>
<name>A0AAV9WTU1_9PEZI</name>
<dbReference type="GO" id="GO:0006107">
    <property type="term" value="P:oxaloacetate metabolic process"/>
    <property type="evidence" value="ECO:0007669"/>
    <property type="project" value="TreeGrafter"/>
</dbReference>